<dbReference type="PANTHER" id="PTHR47022">
    <property type="entry name" value="BTB AND MATH DOMAIN-CONTAINING PROTEIN 36-RELATED"/>
    <property type="match status" value="1"/>
</dbReference>
<organism evidence="4">
    <name type="scientific">Caenorhabditis remanei</name>
    <name type="common">Caenorhabditis vulgaris</name>
    <dbReference type="NCBI Taxonomy" id="31234"/>
    <lineage>
        <taxon>Eukaryota</taxon>
        <taxon>Metazoa</taxon>
        <taxon>Ecdysozoa</taxon>
        <taxon>Nematoda</taxon>
        <taxon>Chromadorea</taxon>
        <taxon>Rhabditida</taxon>
        <taxon>Rhabditina</taxon>
        <taxon>Rhabditomorpha</taxon>
        <taxon>Rhabditoidea</taxon>
        <taxon>Rhabditidae</taxon>
        <taxon>Peloderinae</taxon>
        <taxon>Caenorhabditis</taxon>
    </lineage>
</organism>
<dbReference type="OMA" id="MARCENW"/>
<name>E3N9S2_CAERE</name>
<evidence type="ECO:0000313" key="3">
    <source>
        <dbReference type="EMBL" id="EFO90371.1"/>
    </source>
</evidence>
<dbReference type="SMART" id="SM00225">
    <property type="entry name" value="BTB"/>
    <property type="match status" value="1"/>
</dbReference>
<dbReference type="AlphaFoldDB" id="E3N9S2"/>
<dbReference type="HOGENOM" id="CLU_757022_0_0_1"/>
<dbReference type="Pfam" id="PF00651">
    <property type="entry name" value="BTB"/>
    <property type="match status" value="1"/>
</dbReference>
<accession>E3N9S2</accession>
<reference evidence="3" key="1">
    <citation type="submission" date="2007-07" db="EMBL/GenBank/DDBJ databases">
        <title>PCAP assembly of the Caenorhabditis remanei genome.</title>
        <authorList>
            <consortium name="The Caenorhabditis remanei Sequencing Consortium"/>
            <person name="Wilson R.K."/>
        </authorList>
    </citation>
    <scope>NUCLEOTIDE SEQUENCE [LARGE SCALE GENOMIC DNA]</scope>
    <source>
        <strain evidence="3">PB4641</strain>
    </source>
</reference>
<dbReference type="STRING" id="31234.E3N9S2"/>
<dbReference type="OrthoDB" id="5809990at2759"/>
<gene>
    <name evidence="3" type="ORF">CRE_01286</name>
</gene>
<dbReference type="InterPro" id="IPR011333">
    <property type="entry name" value="SKP1/BTB/POZ_sf"/>
</dbReference>
<dbReference type="SUPFAM" id="SSF54695">
    <property type="entry name" value="POZ domain"/>
    <property type="match status" value="1"/>
</dbReference>
<evidence type="ECO:0000256" key="1">
    <source>
        <dbReference type="SAM" id="MobiDB-lite"/>
    </source>
</evidence>
<dbReference type="Gene3D" id="3.30.710.10">
    <property type="entry name" value="Potassium Channel Kv1.1, Chain A"/>
    <property type="match status" value="1"/>
</dbReference>
<keyword evidence="4" id="KW-1185">Reference proteome</keyword>
<dbReference type="InterPro" id="IPR000210">
    <property type="entry name" value="BTB/POZ_dom"/>
</dbReference>
<feature type="compositionally biased region" description="Acidic residues" evidence="1">
    <location>
        <begin position="311"/>
        <end position="359"/>
    </location>
</feature>
<dbReference type="Proteomes" id="UP000008281">
    <property type="component" value="Unassembled WGS sequence"/>
</dbReference>
<proteinExistence type="predicted"/>
<dbReference type="InParanoid" id="E3N9S2"/>
<dbReference type="eggNOG" id="ENOG502QSZD">
    <property type="taxonomic scope" value="Eukaryota"/>
</dbReference>
<dbReference type="PROSITE" id="PS50097">
    <property type="entry name" value="BTB"/>
    <property type="match status" value="1"/>
</dbReference>
<feature type="domain" description="BTB" evidence="2">
    <location>
        <begin position="131"/>
        <end position="194"/>
    </location>
</feature>
<evidence type="ECO:0000313" key="4">
    <source>
        <dbReference type="Proteomes" id="UP000008281"/>
    </source>
</evidence>
<sequence length="366" mass="42063">MPPVESHVIPIYFNTNCQKKVKIGEVIWYFKCFHRNGWLHATIQCNSTDRSPFWSISGTCRVSFGEYDCQNFSLHFTGGKSSLKLKNLKKSSIFEENYTDLIKFHVDVYKVVGIWDKSTKIDFSKPNGGVFDAILLVEGRRIYVGRQVLRMYSKFFDRIFHSSEHTQIVLEGGKYEEIIEFLHFLYPTDAEMTSSNVERLLNHSKRFDVEIVRNRCENWLISDHFGEKSIDFGLKLLLAERFELSRLLNEILNSLESLEDVRPLAVSGFYRKMGGAIKIRILDRILEISRGTEDSDDGETASRCSTGHCEDSEDVMEDSEDSEDVEDSEDPDDVESYESEYSEDSEDSEAGNDADDDSGEEKSIEN</sequence>
<dbReference type="PANTHER" id="PTHR47022:SF1">
    <property type="entry name" value="BTB AND MATH DOMAIN-CONTAINING PROTEIN 36-RELATED"/>
    <property type="match status" value="1"/>
</dbReference>
<evidence type="ECO:0000259" key="2">
    <source>
        <dbReference type="PROSITE" id="PS50097"/>
    </source>
</evidence>
<dbReference type="EMBL" id="DS268567">
    <property type="protein sequence ID" value="EFO90371.1"/>
    <property type="molecule type" value="Genomic_DNA"/>
</dbReference>
<protein>
    <recommendedName>
        <fullName evidence="2">BTB domain-containing protein</fullName>
    </recommendedName>
</protein>
<feature type="region of interest" description="Disordered" evidence="1">
    <location>
        <begin position="291"/>
        <end position="366"/>
    </location>
</feature>